<dbReference type="RefSeq" id="XP_046015638.1">
    <property type="nucleotide sequence ID" value="XM_046153310.1"/>
</dbReference>
<proteinExistence type="predicted"/>
<dbReference type="GeneID" id="70182856"/>
<protein>
    <submittedName>
        <fullName evidence="2">Uncharacterized protein</fullName>
    </submittedName>
</protein>
<gene>
    <name evidence="2" type="ORF">B0I36DRAFT_318569</name>
</gene>
<name>A0A9P8YCR0_9PEZI</name>
<organism evidence="2 3">
    <name type="scientific">Microdochium trichocladiopsis</name>
    <dbReference type="NCBI Taxonomy" id="1682393"/>
    <lineage>
        <taxon>Eukaryota</taxon>
        <taxon>Fungi</taxon>
        <taxon>Dikarya</taxon>
        <taxon>Ascomycota</taxon>
        <taxon>Pezizomycotina</taxon>
        <taxon>Sordariomycetes</taxon>
        <taxon>Xylariomycetidae</taxon>
        <taxon>Xylariales</taxon>
        <taxon>Microdochiaceae</taxon>
        <taxon>Microdochium</taxon>
    </lineage>
</organism>
<evidence type="ECO:0000256" key="1">
    <source>
        <dbReference type="SAM" id="MobiDB-lite"/>
    </source>
</evidence>
<evidence type="ECO:0000313" key="3">
    <source>
        <dbReference type="Proteomes" id="UP000756346"/>
    </source>
</evidence>
<feature type="region of interest" description="Disordered" evidence="1">
    <location>
        <begin position="79"/>
        <end position="98"/>
    </location>
</feature>
<evidence type="ECO:0000313" key="2">
    <source>
        <dbReference type="EMBL" id="KAH7035545.1"/>
    </source>
</evidence>
<keyword evidence="3" id="KW-1185">Reference proteome</keyword>
<comment type="caution">
    <text evidence="2">The sequence shown here is derived from an EMBL/GenBank/DDBJ whole genome shotgun (WGS) entry which is preliminary data.</text>
</comment>
<reference evidence="2" key="1">
    <citation type="journal article" date="2021" name="Nat. Commun.">
        <title>Genetic determinants of endophytism in the Arabidopsis root mycobiome.</title>
        <authorList>
            <person name="Mesny F."/>
            <person name="Miyauchi S."/>
            <person name="Thiergart T."/>
            <person name="Pickel B."/>
            <person name="Atanasova L."/>
            <person name="Karlsson M."/>
            <person name="Huettel B."/>
            <person name="Barry K.W."/>
            <person name="Haridas S."/>
            <person name="Chen C."/>
            <person name="Bauer D."/>
            <person name="Andreopoulos W."/>
            <person name="Pangilinan J."/>
            <person name="LaButti K."/>
            <person name="Riley R."/>
            <person name="Lipzen A."/>
            <person name="Clum A."/>
            <person name="Drula E."/>
            <person name="Henrissat B."/>
            <person name="Kohler A."/>
            <person name="Grigoriev I.V."/>
            <person name="Martin F.M."/>
            <person name="Hacquard S."/>
        </authorList>
    </citation>
    <scope>NUCLEOTIDE SEQUENCE</scope>
    <source>
        <strain evidence="2">MPI-CAGE-CH-0230</strain>
    </source>
</reference>
<dbReference type="Proteomes" id="UP000756346">
    <property type="component" value="Unassembled WGS sequence"/>
</dbReference>
<accession>A0A9P8YCR0</accession>
<sequence length="98" mass="10962">MLAAFVSLGQAYKVCRVSRQACQRGPWFVRPKPPPFVSCLGTGRGKCLQAVDVPSTEGQRPQTWWAALWSRGSSLDRGWGLTPMPEAGHLQRLPDRRR</sequence>
<dbReference type="AlphaFoldDB" id="A0A9P8YCR0"/>
<dbReference type="EMBL" id="JAGTJQ010000003">
    <property type="protein sequence ID" value="KAH7035545.1"/>
    <property type="molecule type" value="Genomic_DNA"/>
</dbReference>